<evidence type="ECO:0000313" key="4">
    <source>
        <dbReference type="Proteomes" id="UP000807469"/>
    </source>
</evidence>
<name>A0A9P6CTV8_9AGAR</name>
<proteinExistence type="predicted"/>
<dbReference type="PANTHER" id="PTHR40465:SF1">
    <property type="entry name" value="DUF6534 DOMAIN-CONTAINING PROTEIN"/>
    <property type="match status" value="1"/>
</dbReference>
<dbReference type="OrthoDB" id="3231781at2759"/>
<keyword evidence="1" id="KW-1133">Transmembrane helix</keyword>
<dbReference type="AlphaFoldDB" id="A0A9P6CTV8"/>
<feature type="transmembrane region" description="Helical" evidence="1">
    <location>
        <begin position="85"/>
        <end position="104"/>
    </location>
</feature>
<reference evidence="3" key="1">
    <citation type="submission" date="2020-11" db="EMBL/GenBank/DDBJ databases">
        <authorList>
            <consortium name="DOE Joint Genome Institute"/>
            <person name="Ahrendt S."/>
            <person name="Riley R."/>
            <person name="Andreopoulos W."/>
            <person name="Labutti K."/>
            <person name="Pangilinan J."/>
            <person name="Ruiz-Duenas F.J."/>
            <person name="Barrasa J.M."/>
            <person name="Sanchez-Garcia M."/>
            <person name="Camarero S."/>
            <person name="Miyauchi S."/>
            <person name="Serrano A."/>
            <person name="Linde D."/>
            <person name="Babiker R."/>
            <person name="Drula E."/>
            <person name="Ayuso-Fernandez I."/>
            <person name="Pacheco R."/>
            <person name="Padilla G."/>
            <person name="Ferreira P."/>
            <person name="Barriuso J."/>
            <person name="Kellner H."/>
            <person name="Castanera R."/>
            <person name="Alfaro M."/>
            <person name="Ramirez L."/>
            <person name="Pisabarro A.G."/>
            <person name="Kuo A."/>
            <person name="Tritt A."/>
            <person name="Lipzen A."/>
            <person name="He G."/>
            <person name="Yan M."/>
            <person name="Ng V."/>
            <person name="Cullen D."/>
            <person name="Martin F."/>
            <person name="Rosso M.-N."/>
            <person name="Henrissat B."/>
            <person name="Hibbett D."/>
            <person name="Martinez A.T."/>
            <person name="Grigoriev I.V."/>
        </authorList>
    </citation>
    <scope>NUCLEOTIDE SEQUENCE</scope>
    <source>
        <strain evidence="3">CIRM-BRFM 674</strain>
    </source>
</reference>
<dbReference type="Proteomes" id="UP000807469">
    <property type="component" value="Unassembled WGS sequence"/>
</dbReference>
<feature type="transmembrane region" description="Helical" evidence="1">
    <location>
        <begin position="13"/>
        <end position="33"/>
    </location>
</feature>
<keyword evidence="1" id="KW-0812">Transmembrane</keyword>
<evidence type="ECO:0000259" key="2">
    <source>
        <dbReference type="Pfam" id="PF20152"/>
    </source>
</evidence>
<dbReference type="PANTHER" id="PTHR40465">
    <property type="entry name" value="CHROMOSOME 1, WHOLE GENOME SHOTGUN SEQUENCE"/>
    <property type="match status" value="1"/>
</dbReference>
<evidence type="ECO:0000313" key="3">
    <source>
        <dbReference type="EMBL" id="KAF9478867.1"/>
    </source>
</evidence>
<dbReference type="EMBL" id="MU155225">
    <property type="protein sequence ID" value="KAF9478867.1"/>
    <property type="molecule type" value="Genomic_DNA"/>
</dbReference>
<feature type="transmembrane region" description="Helical" evidence="1">
    <location>
        <begin position="157"/>
        <end position="178"/>
    </location>
</feature>
<organism evidence="3 4">
    <name type="scientific">Pholiota conissans</name>
    <dbReference type="NCBI Taxonomy" id="109636"/>
    <lineage>
        <taxon>Eukaryota</taxon>
        <taxon>Fungi</taxon>
        <taxon>Dikarya</taxon>
        <taxon>Basidiomycota</taxon>
        <taxon>Agaricomycotina</taxon>
        <taxon>Agaricomycetes</taxon>
        <taxon>Agaricomycetidae</taxon>
        <taxon>Agaricales</taxon>
        <taxon>Agaricineae</taxon>
        <taxon>Strophariaceae</taxon>
        <taxon>Pholiota</taxon>
    </lineage>
</organism>
<evidence type="ECO:0000256" key="1">
    <source>
        <dbReference type="SAM" id="Phobius"/>
    </source>
</evidence>
<keyword evidence="1" id="KW-0472">Membrane</keyword>
<feature type="transmembrane region" description="Helical" evidence="1">
    <location>
        <begin position="198"/>
        <end position="220"/>
    </location>
</feature>
<comment type="caution">
    <text evidence="3">The sequence shown here is derived from an EMBL/GenBank/DDBJ whole genome shotgun (WGS) entry which is preliminary data.</text>
</comment>
<keyword evidence="4" id="KW-1185">Reference proteome</keyword>
<feature type="transmembrane region" description="Helical" evidence="1">
    <location>
        <begin position="116"/>
        <end position="137"/>
    </location>
</feature>
<protein>
    <recommendedName>
        <fullName evidence="2">DUF6534 domain-containing protein</fullName>
    </recommendedName>
</protein>
<gene>
    <name evidence="3" type="ORF">BDN70DRAFT_933052</name>
</gene>
<accession>A0A9P6CTV8</accession>
<dbReference type="InterPro" id="IPR045339">
    <property type="entry name" value="DUF6534"/>
</dbReference>
<dbReference type="Pfam" id="PF20152">
    <property type="entry name" value="DUF6534"/>
    <property type="match status" value="1"/>
</dbReference>
<feature type="domain" description="DUF6534" evidence="2">
    <location>
        <begin position="166"/>
        <end position="252"/>
    </location>
</feature>
<sequence length="311" mass="34477">MSSLANTFGAIEIGSAVAVFLFGVITLQAYVYFNDYDDDHIVFRGAIAFIWLLELGLTVTVLYEVYRITIVLFGAPNIDAMSHPALGAIVIIGAFISTTIHIFFSYRLWTIIPKPYNSVAVFIVVAAITRFVITVWTGVKEIQSKVYKIFLEDVQPWILALLAIGAVIDFIIAFGMLWYFLKRRGKSIQRMPRMIDRVIALTSSTGLLTCIVTLSVLILYRTMPHNLIFFAVYASLSKLYTNSLLTTLNARPSRKDGASNPGPAAVSVEVVRKRDRFAPTSHSSSSASPYNNAISIAMKTTTECKNDDSSF</sequence>
<feature type="transmembrane region" description="Helical" evidence="1">
    <location>
        <begin position="45"/>
        <end position="65"/>
    </location>
</feature>